<evidence type="ECO:0000313" key="3">
    <source>
        <dbReference type="EMBL" id="MDQ0472356.1"/>
    </source>
</evidence>
<feature type="domain" description="Solute-binding protein family 3/N-terminal" evidence="2">
    <location>
        <begin position="61"/>
        <end position="289"/>
    </location>
</feature>
<dbReference type="RefSeq" id="WP_307279078.1">
    <property type="nucleotide sequence ID" value="NZ_JAUSVX010000012.1"/>
</dbReference>
<name>A0ABU0JDL1_9HYPH</name>
<dbReference type="InterPro" id="IPR001638">
    <property type="entry name" value="Solute-binding_3/MltF_N"/>
</dbReference>
<gene>
    <name evidence="3" type="ORF">QO011_005385</name>
</gene>
<dbReference type="Pfam" id="PF00497">
    <property type="entry name" value="SBP_bac_3"/>
    <property type="match status" value="1"/>
</dbReference>
<dbReference type="Proteomes" id="UP001242480">
    <property type="component" value="Unassembled WGS sequence"/>
</dbReference>
<comment type="caution">
    <text evidence="3">The sequence shown here is derived from an EMBL/GenBank/DDBJ whole genome shotgun (WGS) entry which is preliminary data.</text>
</comment>
<evidence type="ECO:0000256" key="1">
    <source>
        <dbReference type="ARBA" id="ARBA00022729"/>
    </source>
</evidence>
<dbReference type="PANTHER" id="PTHR35936:SF35">
    <property type="entry name" value="L-CYSTINE-BINDING PROTEIN TCYJ"/>
    <property type="match status" value="1"/>
</dbReference>
<accession>A0ABU0JDL1</accession>
<dbReference type="EMBL" id="JAUSVX010000012">
    <property type="protein sequence ID" value="MDQ0472356.1"/>
    <property type="molecule type" value="Genomic_DNA"/>
</dbReference>
<protein>
    <submittedName>
        <fullName evidence="3">Polar amino acid transport system substrate-binding protein</fullName>
    </submittedName>
</protein>
<dbReference type="Gene3D" id="3.40.190.10">
    <property type="entry name" value="Periplasmic binding protein-like II"/>
    <property type="match status" value="2"/>
</dbReference>
<reference evidence="3 4" key="1">
    <citation type="submission" date="2023-07" db="EMBL/GenBank/DDBJ databases">
        <title>Genomic Encyclopedia of Type Strains, Phase IV (KMG-IV): sequencing the most valuable type-strain genomes for metagenomic binning, comparative biology and taxonomic classification.</title>
        <authorList>
            <person name="Goeker M."/>
        </authorList>
    </citation>
    <scope>NUCLEOTIDE SEQUENCE [LARGE SCALE GENOMIC DNA]</scope>
    <source>
        <strain evidence="3 4">DSM 19619</strain>
    </source>
</reference>
<sequence>MRGTLGRARLGGFLGLGLWLLAAQPVPAQQIPTRLPAAADAPSLWDTRRRPDPPDLPAARQIRFLTEDDYPPFDFTGASGALEGFNVDIARAVCTELKISCTVQARRWDTIVAALEADQGDVIAASLAATPEARMRLLFTAPYYLTPARFATRRDGGIAEATPGGLAGKHVAVTAGTAHEAYLRLLFPQTAILAKPTDAAAREALQQGEADALFGDGIAIAFWLNGTSSAGCCRLVGGPYLESRFFGEGVAMAVRPADQALKGALDFALFRLWERGIYADLVRRWFPVDPFGGT</sequence>
<dbReference type="SUPFAM" id="SSF53850">
    <property type="entry name" value="Periplasmic binding protein-like II"/>
    <property type="match status" value="1"/>
</dbReference>
<evidence type="ECO:0000313" key="4">
    <source>
        <dbReference type="Proteomes" id="UP001242480"/>
    </source>
</evidence>
<keyword evidence="4" id="KW-1185">Reference proteome</keyword>
<dbReference type="PANTHER" id="PTHR35936">
    <property type="entry name" value="MEMBRANE-BOUND LYTIC MUREIN TRANSGLYCOSYLASE F"/>
    <property type="match status" value="1"/>
</dbReference>
<dbReference type="SMART" id="SM00062">
    <property type="entry name" value="PBPb"/>
    <property type="match status" value="1"/>
</dbReference>
<keyword evidence="1" id="KW-0732">Signal</keyword>
<proteinExistence type="predicted"/>
<organism evidence="3 4">
    <name type="scientific">Labrys wisconsinensis</name>
    <dbReference type="NCBI Taxonomy" id="425677"/>
    <lineage>
        <taxon>Bacteria</taxon>
        <taxon>Pseudomonadati</taxon>
        <taxon>Pseudomonadota</taxon>
        <taxon>Alphaproteobacteria</taxon>
        <taxon>Hyphomicrobiales</taxon>
        <taxon>Xanthobacteraceae</taxon>
        <taxon>Labrys</taxon>
    </lineage>
</organism>
<evidence type="ECO:0000259" key="2">
    <source>
        <dbReference type="SMART" id="SM00062"/>
    </source>
</evidence>